<organism evidence="2 3">
    <name type="scientific">Prolixibacter bellariivorans</name>
    <dbReference type="NCBI Taxonomy" id="314319"/>
    <lineage>
        <taxon>Bacteria</taxon>
        <taxon>Pseudomonadati</taxon>
        <taxon>Bacteroidota</taxon>
        <taxon>Bacteroidia</taxon>
        <taxon>Marinilabiliales</taxon>
        <taxon>Prolixibacteraceae</taxon>
        <taxon>Prolixibacter</taxon>
    </lineage>
</organism>
<name>A0A5M4B4D5_9BACT</name>
<evidence type="ECO:0008006" key="4">
    <source>
        <dbReference type="Google" id="ProtNLM"/>
    </source>
</evidence>
<keyword evidence="1" id="KW-0472">Membrane</keyword>
<gene>
    <name evidence="2" type="ORF">PbJCM13498_35660</name>
</gene>
<evidence type="ECO:0000313" key="2">
    <source>
        <dbReference type="EMBL" id="GET34703.1"/>
    </source>
</evidence>
<evidence type="ECO:0000256" key="1">
    <source>
        <dbReference type="SAM" id="Phobius"/>
    </source>
</evidence>
<accession>A0A5M4B4D5</accession>
<dbReference type="RefSeq" id="WP_025865791.1">
    <property type="nucleotide sequence ID" value="NZ_BLAX01000001.1"/>
</dbReference>
<keyword evidence="3" id="KW-1185">Reference proteome</keyword>
<reference evidence="2 3" key="1">
    <citation type="submission" date="2019-10" db="EMBL/GenBank/DDBJ databases">
        <title>Prolixibacter strains distinguished by the presence of nitrate reductase genes were adept at nitrate-dependent anaerobic corrosion of metallic iron and carbon steel.</title>
        <authorList>
            <person name="Iino T."/>
            <person name="Shono N."/>
            <person name="Ito K."/>
            <person name="Nakamura R."/>
            <person name="Sueoka K."/>
            <person name="Harayama S."/>
            <person name="Ohkuma M."/>
        </authorList>
    </citation>
    <scope>NUCLEOTIDE SEQUENCE [LARGE SCALE GENOMIC DNA]</scope>
    <source>
        <strain evidence="2 3">JCM 13498</strain>
    </source>
</reference>
<dbReference type="AlphaFoldDB" id="A0A5M4B4D5"/>
<dbReference type="Proteomes" id="UP000391834">
    <property type="component" value="Unassembled WGS sequence"/>
</dbReference>
<protein>
    <recommendedName>
        <fullName evidence="4">DUF3995 domain-containing protein</fullName>
    </recommendedName>
</protein>
<feature type="transmembrane region" description="Helical" evidence="1">
    <location>
        <begin position="120"/>
        <end position="137"/>
    </location>
</feature>
<dbReference type="Pfam" id="PF13160">
    <property type="entry name" value="DUF3995"/>
    <property type="match status" value="1"/>
</dbReference>
<dbReference type="EMBL" id="BLAX01000001">
    <property type="protein sequence ID" value="GET34703.1"/>
    <property type="molecule type" value="Genomic_DNA"/>
</dbReference>
<keyword evidence="1" id="KW-0812">Transmembrane</keyword>
<sequence length="140" mass="15802">MKEVFGTILIVLFVLLSLLHFYWVFGGKKGLDKALPADNNGNKVFNPGKIETSIVGFGLLLFALYYFLKVGNLKTELPSVILDYSGWIISSVFILRTIGDFKYVGFFKKIKNTEFGRFDTKYFTLLSLIIGILGVIVELM</sequence>
<proteinExistence type="predicted"/>
<comment type="caution">
    <text evidence="2">The sequence shown here is derived from an EMBL/GenBank/DDBJ whole genome shotgun (WGS) entry which is preliminary data.</text>
</comment>
<feature type="transmembrane region" description="Helical" evidence="1">
    <location>
        <begin position="6"/>
        <end position="25"/>
    </location>
</feature>
<evidence type="ECO:0000313" key="3">
    <source>
        <dbReference type="Proteomes" id="UP000391834"/>
    </source>
</evidence>
<feature type="transmembrane region" description="Helical" evidence="1">
    <location>
        <begin position="80"/>
        <end position="99"/>
    </location>
</feature>
<dbReference type="InterPro" id="IPR025058">
    <property type="entry name" value="DUF3995"/>
</dbReference>
<keyword evidence="1" id="KW-1133">Transmembrane helix</keyword>
<feature type="transmembrane region" description="Helical" evidence="1">
    <location>
        <begin position="50"/>
        <end position="68"/>
    </location>
</feature>
<dbReference type="OrthoDB" id="8590912at2"/>